<name>A0A2T0FNT8_9ASCO</name>
<evidence type="ECO:0000256" key="4">
    <source>
        <dbReference type="ARBA" id="ARBA00022692"/>
    </source>
</evidence>
<feature type="transmembrane region" description="Helical" evidence="10">
    <location>
        <begin position="217"/>
        <end position="236"/>
    </location>
</feature>
<dbReference type="OrthoDB" id="2192830at2759"/>
<keyword evidence="10" id="KW-0333">Golgi apparatus</keyword>
<dbReference type="Pfam" id="PF04161">
    <property type="entry name" value="Arv1"/>
    <property type="match status" value="1"/>
</dbReference>
<comment type="caution">
    <text evidence="11">The sequence shown here is derived from an EMBL/GenBank/DDBJ whole genome shotgun (WGS) entry which is preliminary data.</text>
</comment>
<evidence type="ECO:0000256" key="3">
    <source>
        <dbReference type="ARBA" id="ARBA00022448"/>
    </source>
</evidence>
<dbReference type="GO" id="GO:0005789">
    <property type="term" value="C:endoplasmic reticulum membrane"/>
    <property type="evidence" value="ECO:0007669"/>
    <property type="project" value="UniProtKB-SubCell"/>
</dbReference>
<dbReference type="RefSeq" id="XP_024666592.1">
    <property type="nucleotide sequence ID" value="XM_024810824.1"/>
</dbReference>
<dbReference type="AlphaFoldDB" id="A0A2T0FNT8"/>
<evidence type="ECO:0000313" key="12">
    <source>
        <dbReference type="Proteomes" id="UP000238350"/>
    </source>
</evidence>
<comment type="function">
    <text evidence="10">Regulates also the sphingolipid metabolism.</text>
</comment>
<dbReference type="GeneID" id="36518015"/>
<evidence type="ECO:0000256" key="10">
    <source>
        <dbReference type="RuleBase" id="RU368065"/>
    </source>
</evidence>
<keyword evidence="10" id="KW-0746">Sphingolipid metabolism</keyword>
<feature type="transmembrane region" description="Helical" evidence="10">
    <location>
        <begin position="144"/>
        <end position="163"/>
    </location>
</feature>
<sequence length="237" mass="26592">MLCVECAHPVSRLYTYYSQNNIRATTCTNCHKFADKYIECDSVLVGIDLVLLKPQAIRHVVFNVLAPKLPASRWVRSQTQKMMIVITLSDVYLQWAWSVKSEDPATVHFLSNTAPTVQYLCFLFYASLDTAIIHVVVRQMAYYWLHWTALGTLSTGIMLSTAAKLLPIGTLIWDYNMPIVNSIVWWIFGFVLLEHIAVVLNCGYVKATIIGVIALGIRWLVCSAAWSAVTSLATAIS</sequence>
<keyword evidence="12" id="KW-1185">Reference proteome</keyword>
<dbReference type="Proteomes" id="UP000238350">
    <property type="component" value="Unassembled WGS sequence"/>
</dbReference>
<dbReference type="GO" id="GO:0032541">
    <property type="term" value="C:cortical endoplasmic reticulum"/>
    <property type="evidence" value="ECO:0007669"/>
    <property type="project" value="TreeGrafter"/>
</dbReference>
<keyword evidence="9 10" id="KW-0472">Membrane</keyword>
<comment type="subcellular location">
    <subcellularLocation>
        <location evidence="1 10">Endoplasmic reticulum membrane</location>
        <topology evidence="1 10">Multi-pass membrane protein</topology>
    </subcellularLocation>
    <subcellularLocation>
        <location evidence="10">Golgi apparatus membrane</location>
        <topology evidence="10">Multi-pass membrane protein</topology>
    </subcellularLocation>
</comment>
<comment type="similarity">
    <text evidence="2 10">Belongs to the ARV1 family.</text>
</comment>
<keyword evidence="8 10" id="KW-0443">Lipid metabolism</keyword>
<organism evidence="11 12">
    <name type="scientific">Wickerhamiella sorbophila</name>
    <dbReference type="NCBI Taxonomy" id="45607"/>
    <lineage>
        <taxon>Eukaryota</taxon>
        <taxon>Fungi</taxon>
        <taxon>Dikarya</taxon>
        <taxon>Ascomycota</taxon>
        <taxon>Saccharomycotina</taxon>
        <taxon>Dipodascomycetes</taxon>
        <taxon>Dipodascales</taxon>
        <taxon>Trichomonascaceae</taxon>
        <taxon>Wickerhamiella</taxon>
    </lineage>
</organism>
<dbReference type="PANTHER" id="PTHR14467">
    <property type="entry name" value="ARV1"/>
    <property type="match status" value="1"/>
</dbReference>
<dbReference type="GO" id="GO:0016125">
    <property type="term" value="P:sterol metabolic process"/>
    <property type="evidence" value="ECO:0007669"/>
    <property type="project" value="UniProtKB-UniRule"/>
</dbReference>
<evidence type="ECO:0000256" key="1">
    <source>
        <dbReference type="ARBA" id="ARBA00004477"/>
    </source>
</evidence>
<dbReference type="GO" id="GO:0006665">
    <property type="term" value="P:sphingolipid metabolic process"/>
    <property type="evidence" value="ECO:0007669"/>
    <property type="project" value="UniProtKB-UniRule"/>
</dbReference>
<dbReference type="GO" id="GO:0097036">
    <property type="term" value="P:regulation of plasma membrane sterol distribution"/>
    <property type="evidence" value="ECO:0007669"/>
    <property type="project" value="UniProtKB-UniRule"/>
</dbReference>
<evidence type="ECO:0000256" key="7">
    <source>
        <dbReference type="ARBA" id="ARBA00023055"/>
    </source>
</evidence>
<dbReference type="GO" id="GO:0000139">
    <property type="term" value="C:Golgi membrane"/>
    <property type="evidence" value="ECO:0007669"/>
    <property type="project" value="UniProtKB-SubCell"/>
</dbReference>
<keyword evidence="3 10" id="KW-0813">Transport</keyword>
<comment type="function">
    <text evidence="10">Mediator of sterol homeostasis involved in sterol uptake, trafficking and distribution into membranes.</text>
</comment>
<dbReference type="GO" id="GO:0032366">
    <property type="term" value="P:intracellular sterol transport"/>
    <property type="evidence" value="ECO:0007669"/>
    <property type="project" value="UniProtKB-UniRule"/>
</dbReference>
<evidence type="ECO:0000256" key="9">
    <source>
        <dbReference type="ARBA" id="ARBA00023136"/>
    </source>
</evidence>
<keyword evidence="6 10" id="KW-1133">Transmembrane helix</keyword>
<evidence type="ECO:0000256" key="6">
    <source>
        <dbReference type="ARBA" id="ARBA00022989"/>
    </source>
</evidence>
<keyword evidence="4 10" id="KW-0812">Transmembrane</keyword>
<evidence type="ECO:0000313" key="11">
    <source>
        <dbReference type="EMBL" id="PRT56647.1"/>
    </source>
</evidence>
<evidence type="ECO:0000256" key="8">
    <source>
        <dbReference type="ARBA" id="ARBA00023098"/>
    </source>
</evidence>
<keyword evidence="7 10" id="KW-0445">Lipid transport</keyword>
<dbReference type="InterPro" id="IPR007290">
    <property type="entry name" value="Arv1"/>
</dbReference>
<keyword evidence="5 10" id="KW-0256">Endoplasmic reticulum</keyword>
<reference evidence="11 12" key="1">
    <citation type="submission" date="2017-04" db="EMBL/GenBank/DDBJ databases">
        <title>Genome sequencing of [Candida] sorbophila.</title>
        <authorList>
            <person name="Ahn J.O."/>
        </authorList>
    </citation>
    <scope>NUCLEOTIDE SEQUENCE [LARGE SCALE GENOMIC DNA]</scope>
    <source>
        <strain evidence="11 12">DS02</strain>
    </source>
</reference>
<gene>
    <name evidence="11" type="ORF">B9G98_04267</name>
</gene>
<evidence type="ECO:0000256" key="5">
    <source>
        <dbReference type="ARBA" id="ARBA00022824"/>
    </source>
</evidence>
<proteinExistence type="inferred from homology"/>
<accession>A0A2T0FNT8</accession>
<feature type="transmembrane region" description="Helical" evidence="10">
    <location>
        <begin position="183"/>
        <end position="205"/>
    </location>
</feature>
<evidence type="ECO:0000256" key="2">
    <source>
        <dbReference type="ARBA" id="ARBA00009187"/>
    </source>
</evidence>
<dbReference type="EMBL" id="NDIQ01000022">
    <property type="protein sequence ID" value="PRT56647.1"/>
    <property type="molecule type" value="Genomic_DNA"/>
</dbReference>
<feature type="transmembrane region" description="Helical" evidence="10">
    <location>
        <begin position="117"/>
        <end position="137"/>
    </location>
</feature>
<feature type="transmembrane region" description="Helical" evidence="10">
    <location>
        <begin position="82"/>
        <end position="97"/>
    </location>
</feature>
<dbReference type="PANTHER" id="PTHR14467:SF0">
    <property type="entry name" value="PROTEIN ARV1"/>
    <property type="match status" value="1"/>
</dbReference>
<protein>
    <recommendedName>
        <fullName evidence="10">Protein ARV</fullName>
    </recommendedName>
</protein>